<feature type="domain" description="Importin N-terminal" evidence="6">
    <location>
        <begin position="21"/>
        <end position="101"/>
    </location>
</feature>
<evidence type="ECO:0000256" key="2">
    <source>
        <dbReference type="ARBA" id="ARBA00022448"/>
    </source>
</evidence>
<keyword evidence="4" id="KW-0677">Repeat</keyword>
<dbReference type="PANTHER" id="PTHR10527">
    <property type="entry name" value="IMPORTIN BETA"/>
    <property type="match status" value="1"/>
</dbReference>
<gene>
    <name evidence="7" type="ORF">CKAN_02695900</name>
</gene>
<protein>
    <submittedName>
        <fullName evidence="7">Importin subunit beta-1</fullName>
    </submittedName>
</protein>
<dbReference type="Proteomes" id="UP000283530">
    <property type="component" value="Unassembled WGS sequence"/>
</dbReference>
<name>A0A443Q3A5_9MAGN</name>
<dbReference type="AlphaFoldDB" id="A0A443Q3A5"/>
<sequence length="257" mass="28240">MEVTQVLLNAQAVDGTVRKQAEASLKQFQDQNLPSFLLCLSGELANNDKPVDSHKLAGLILKNALDAKEQHRKFELAQRWLSLDPAVKAQIKGCLLQTLSSPVPDAQSTASQVIAKHPAHFKQATLETLGYICEEVSSDVVDQDQVNTVLTAVVQGMNSSDGDNDVRLAAARALCDALGFAQVNFTNDMEWDYIMRVVCEATLSPDMGIRQAAFECLVSISSMYYEKLSSYILDIFNIASKAVREDEEPLALQAIEF</sequence>
<comment type="caution">
    <text evidence="7">The sequence shown here is derived from an EMBL/GenBank/DDBJ whole genome shotgun (WGS) entry which is preliminary data.</text>
</comment>
<dbReference type="Gene3D" id="1.25.10.10">
    <property type="entry name" value="Leucine-rich Repeat Variant"/>
    <property type="match status" value="1"/>
</dbReference>
<organism evidence="7 8">
    <name type="scientific">Cinnamomum micranthum f. kanehirae</name>
    <dbReference type="NCBI Taxonomy" id="337451"/>
    <lineage>
        <taxon>Eukaryota</taxon>
        <taxon>Viridiplantae</taxon>
        <taxon>Streptophyta</taxon>
        <taxon>Embryophyta</taxon>
        <taxon>Tracheophyta</taxon>
        <taxon>Spermatophyta</taxon>
        <taxon>Magnoliopsida</taxon>
        <taxon>Magnoliidae</taxon>
        <taxon>Laurales</taxon>
        <taxon>Lauraceae</taxon>
        <taxon>Cinnamomum</taxon>
    </lineage>
</organism>
<evidence type="ECO:0000256" key="1">
    <source>
        <dbReference type="ARBA" id="ARBA00004496"/>
    </source>
</evidence>
<proteinExistence type="predicted"/>
<dbReference type="InterPro" id="IPR016024">
    <property type="entry name" value="ARM-type_fold"/>
</dbReference>
<evidence type="ECO:0000256" key="4">
    <source>
        <dbReference type="ARBA" id="ARBA00022737"/>
    </source>
</evidence>
<dbReference type="PROSITE" id="PS50166">
    <property type="entry name" value="IMPORTIN_B_NT"/>
    <property type="match status" value="1"/>
</dbReference>
<evidence type="ECO:0000256" key="5">
    <source>
        <dbReference type="ARBA" id="ARBA00022927"/>
    </source>
</evidence>
<dbReference type="GO" id="GO:0005737">
    <property type="term" value="C:cytoplasm"/>
    <property type="evidence" value="ECO:0007669"/>
    <property type="project" value="UniProtKB-SubCell"/>
</dbReference>
<reference evidence="7 8" key="1">
    <citation type="journal article" date="2019" name="Nat. Plants">
        <title>Stout camphor tree genome fills gaps in understanding of flowering plant genome evolution.</title>
        <authorList>
            <person name="Chaw S.M."/>
            <person name="Liu Y.C."/>
            <person name="Wu Y.W."/>
            <person name="Wang H.Y."/>
            <person name="Lin C.I."/>
            <person name="Wu C.S."/>
            <person name="Ke H.M."/>
            <person name="Chang L.Y."/>
            <person name="Hsu C.Y."/>
            <person name="Yang H.T."/>
            <person name="Sudianto E."/>
            <person name="Hsu M.H."/>
            <person name="Wu K.P."/>
            <person name="Wang L.N."/>
            <person name="Leebens-Mack J.H."/>
            <person name="Tsai I.J."/>
        </authorList>
    </citation>
    <scope>NUCLEOTIDE SEQUENCE [LARGE SCALE GENOMIC DNA]</scope>
    <source>
        <strain evidence="8">cv. Chaw 1501</strain>
        <tissue evidence="7">Young leaves</tissue>
    </source>
</reference>
<dbReference type="Pfam" id="PF03810">
    <property type="entry name" value="IBN_N"/>
    <property type="match status" value="1"/>
</dbReference>
<evidence type="ECO:0000256" key="3">
    <source>
        <dbReference type="ARBA" id="ARBA00022490"/>
    </source>
</evidence>
<dbReference type="GO" id="GO:0006606">
    <property type="term" value="P:protein import into nucleus"/>
    <property type="evidence" value="ECO:0007669"/>
    <property type="project" value="InterPro"/>
</dbReference>
<dbReference type="InterPro" id="IPR011989">
    <property type="entry name" value="ARM-like"/>
</dbReference>
<comment type="subcellular location">
    <subcellularLocation>
        <location evidence="1">Cytoplasm</location>
    </subcellularLocation>
</comment>
<dbReference type="STRING" id="337451.A0A443Q3A5"/>
<dbReference type="OrthoDB" id="10263328at2759"/>
<dbReference type="InterPro" id="IPR040122">
    <property type="entry name" value="Importin_beta"/>
</dbReference>
<keyword evidence="3" id="KW-0963">Cytoplasm</keyword>
<accession>A0A443Q3A5</accession>
<keyword evidence="2" id="KW-0813">Transport</keyword>
<dbReference type="EMBL" id="QPKB01000013">
    <property type="protein sequence ID" value="RWR97522.1"/>
    <property type="molecule type" value="Genomic_DNA"/>
</dbReference>
<keyword evidence="5" id="KW-0653">Protein transport</keyword>
<evidence type="ECO:0000259" key="6">
    <source>
        <dbReference type="PROSITE" id="PS50166"/>
    </source>
</evidence>
<evidence type="ECO:0000313" key="8">
    <source>
        <dbReference type="Proteomes" id="UP000283530"/>
    </source>
</evidence>
<dbReference type="SMART" id="SM00913">
    <property type="entry name" value="IBN_N"/>
    <property type="match status" value="1"/>
</dbReference>
<dbReference type="GO" id="GO:0031267">
    <property type="term" value="F:small GTPase binding"/>
    <property type="evidence" value="ECO:0007669"/>
    <property type="project" value="InterPro"/>
</dbReference>
<evidence type="ECO:0000313" key="7">
    <source>
        <dbReference type="EMBL" id="RWR97522.1"/>
    </source>
</evidence>
<dbReference type="InterPro" id="IPR001494">
    <property type="entry name" value="Importin-beta_N"/>
</dbReference>
<keyword evidence="8" id="KW-1185">Reference proteome</keyword>
<dbReference type="SUPFAM" id="SSF48371">
    <property type="entry name" value="ARM repeat"/>
    <property type="match status" value="1"/>
</dbReference>